<accession>A0A7G5DIF1</accession>
<evidence type="ECO:0000313" key="2">
    <source>
        <dbReference type="Proteomes" id="UP000515276"/>
    </source>
</evidence>
<gene>
    <name evidence="1" type="ORF">HS968_15930</name>
</gene>
<dbReference type="RefSeq" id="WP_182367096.1">
    <property type="nucleotide sequence ID" value="NZ_CP059139.1"/>
</dbReference>
<dbReference type="EMBL" id="CP059139">
    <property type="protein sequence ID" value="QMV61526.1"/>
    <property type="molecule type" value="Genomic_DNA"/>
</dbReference>
<evidence type="ECO:0000313" key="1">
    <source>
        <dbReference type="EMBL" id="QMV61526.1"/>
    </source>
</evidence>
<dbReference type="Proteomes" id="UP000515276">
    <property type="component" value="Chromosome"/>
</dbReference>
<proteinExistence type="predicted"/>
<dbReference type="AlphaFoldDB" id="A0A7G5DIF1"/>
<keyword evidence="2" id="KW-1185">Reference proteome</keyword>
<sequence length="144" mass="15569">MPKVLAVFAQALDNHSDDHVFMEGRHLPSRAAAERQQASDLISTVTSEGDKVFASDGVELFCSGPLCVVEIVSEQLDAAGRLAPISVCIDLTGGDQVADVVRQLTEISHSIERTISPVYLDAVSQGLTEEQKKKRPMGCLFPFL</sequence>
<organism evidence="1 2">
    <name type="scientific">Pseudomonas berkeleyensis</name>
    <dbReference type="NCBI Taxonomy" id="2726956"/>
    <lineage>
        <taxon>Bacteria</taxon>
        <taxon>Pseudomonadati</taxon>
        <taxon>Pseudomonadota</taxon>
        <taxon>Gammaproteobacteria</taxon>
        <taxon>Pseudomonadales</taxon>
        <taxon>Pseudomonadaceae</taxon>
        <taxon>Pseudomonas</taxon>
    </lineage>
</organism>
<reference evidence="1 2" key="1">
    <citation type="journal article" date="2020" name="G3 (Bethesda)">
        <title>CeMbio - The Caenorhabditis elegans Microbiome Resource.</title>
        <authorList>
            <person name="Dirksen P."/>
            <person name="Assie A."/>
            <person name="Zimmermann J."/>
            <person name="Zhang F."/>
            <person name="Tietje A.M."/>
            <person name="Marsh S.A."/>
            <person name="Felix M.A."/>
            <person name="Shapira M."/>
            <person name="Kaleta C."/>
            <person name="Schulenburg H."/>
            <person name="Samuel B."/>
        </authorList>
    </citation>
    <scope>NUCLEOTIDE SEQUENCE [LARGE SCALE GENOMIC DNA]</scope>
    <source>
        <strain evidence="1 2">MSPm1</strain>
    </source>
</reference>
<name>A0A7G5DIF1_9PSED</name>
<protein>
    <submittedName>
        <fullName evidence="1">Uncharacterized protein</fullName>
    </submittedName>
</protein>